<dbReference type="Proteomes" id="UP000216411">
    <property type="component" value="Unassembled WGS sequence"/>
</dbReference>
<evidence type="ECO:0000313" key="1">
    <source>
        <dbReference type="EMBL" id="RDY33239.1"/>
    </source>
</evidence>
<gene>
    <name evidence="1" type="ORF">CG710_001565</name>
</gene>
<evidence type="ECO:0000313" key="2">
    <source>
        <dbReference type="Proteomes" id="UP000216411"/>
    </source>
</evidence>
<name>A0A371JKI6_9FIRM</name>
<accession>A0A371JKI6</accession>
<sequence>MDEDCSYCNGQLAISFNAKHMNLISEWNDLLNSLFIDQEEIFEDNVSEVCGHVRYAKIII</sequence>
<dbReference type="EMBL" id="NOKA02000001">
    <property type="protein sequence ID" value="RDY33239.1"/>
    <property type="molecule type" value="Genomic_DNA"/>
</dbReference>
<dbReference type="AlphaFoldDB" id="A0A371JKI6"/>
<keyword evidence="2" id="KW-1185">Reference proteome</keyword>
<reference evidence="1 2" key="1">
    <citation type="journal article" date="2017" name="Genome Announc.">
        <title>Draft Genome Sequence of a Sporulating and Motile Strain of Lachnotalea glycerini Isolated from Water in Quebec City, Canada.</title>
        <authorList>
            <person name="Maheux A.F."/>
            <person name="Boudreau D.K."/>
            <person name="Berube E."/>
            <person name="Boissinot M."/>
            <person name="Raymond F."/>
            <person name="Brodeur S."/>
            <person name="Corbeil J."/>
            <person name="Isabel S."/>
            <person name="Omar R.F."/>
            <person name="Bergeron M.G."/>
        </authorList>
    </citation>
    <scope>NUCLEOTIDE SEQUENCE [LARGE SCALE GENOMIC DNA]</scope>
    <source>
        <strain evidence="1 2">CCRI-19302</strain>
    </source>
</reference>
<organism evidence="1 2">
    <name type="scientific">Lachnotalea glycerini</name>
    <dbReference type="NCBI Taxonomy" id="1763509"/>
    <lineage>
        <taxon>Bacteria</taxon>
        <taxon>Bacillati</taxon>
        <taxon>Bacillota</taxon>
        <taxon>Clostridia</taxon>
        <taxon>Lachnospirales</taxon>
        <taxon>Lachnospiraceae</taxon>
        <taxon>Lachnotalea</taxon>
    </lineage>
</organism>
<comment type="caution">
    <text evidence="1">The sequence shown here is derived from an EMBL/GenBank/DDBJ whole genome shotgun (WGS) entry which is preliminary data.</text>
</comment>
<proteinExistence type="predicted"/>
<protein>
    <submittedName>
        <fullName evidence="1">Uncharacterized protein</fullName>
    </submittedName>
</protein>